<dbReference type="GO" id="GO:0032259">
    <property type="term" value="P:methylation"/>
    <property type="evidence" value="ECO:0007669"/>
    <property type="project" value="UniProtKB-KW"/>
</dbReference>
<dbReference type="RefSeq" id="WP_380888647.1">
    <property type="nucleotide sequence ID" value="NZ_JBHUDY010000001.1"/>
</dbReference>
<keyword evidence="1" id="KW-0732">Signal</keyword>
<dbReference type="Proteomes" id="UP001597115">
    <property type="component" value="Unassembled WGS sequence"/>
</dbReference>
<feature type="chain" id="PRO_5046519126" evidence="1">
    <location>
        <begin position="22"/>
        <end position="249"/>
    </location>
</feature>
<keyword evidence="3" id="KW-1185">Reference proteome</keyword>
<dbReference type="PIRSF" id="PIRSF031679">
    <property type="entry name" value="Mtase_Alr7345_prd"/>
    <property type="match status" value="1"/>
</dbReference>
<dbReference type="GO" id="GO:0008168">
    <property type="term" value="F:methyltransferase activity"/>
    <property type="evidence" value="ECO:0007669"/>
    <property type="project" value="UniProtKB-KW"/>
</dbReference>
<feature type="signal peptide" evidence="1">
    <location>
        <begin position="1"/>
        <end position="21"/>
    </location>
</feature>
<name>A0ABW4I3F9_9SPHN</name>
<keyword evidence="2" id="KW-0489">Methyltransferase</keyword>
<dbReference type="SUPFAM" id="SSF53335">
    <property type="entry name" value="S-adenosyl-L-methionine-dependent methyltransferases"/>
    <property type="match status" value="1"/>
</dbReference>
<sequence>MRGHSLLAACLFATLPVGAIAESAIASTIQSAVADPSRPADQRAADESRKPAETIAFAGVRPGMTVGEFYPGGGYFTRMLSDVVGPKGHIHGIENDRWKGAVKADAELVASGQLKNVTMDSAPFGTVRFPKPLDLAWVTQNYHDLKIAEYGVVDTAAFNRAVFQALKPGGTYFILDHEAPAGTTTADIAKLHRIEKAQVIREVTAAGFKLLEEGDFLRRPGDDHTLSIFDKAIQGKTDQYALKFVKPLH</sequence>
<keyword evidence="2" id="KW-0808">Transferase</keyword>
<dbReference type="InterPro" id="IPR016980">
    <property type="entry name" value="S-AdoMet-dep_MeTrfase_Alr7345"/>
</dbReference>
<gene>
    <name evidence="2" type="ORF">ACFSCW_09440</name>
</gene>
<evidence type="ECO:0000313" key="3">
    <source>
        <dbReference type="Proteomes" id="UP001597115"/>
    </source>
</evidence>
<proteinExistence type="predicted"/>
<accession>A0ABW4I3F9</accession>
<evidence type="ECO:0000313" key="2">
    <source>
        <dbReference type="EMBL" id="MFD1612022.1"/>
    </source>
</evidence>
<comment type="caution">
    <text evidence="2">The sequence shown here is derived from an EMBL/GenBank/DDBJ whole genome shotgun (WGS) entry which is preliminary data.</text>
</comment>
<dbReference type="Gene3D" id="3.40.50.150">
    <property type="entry name" value="Vaccinia Virus protein VP39"/>
    <property type="match status" value="1"/>
</dbReference>
<protein>
    <submittedName>
        <fullName evidence="2">Class I SAM-dependent methyltransferase</fullName>
    </submittedName>
</protein>
<dbReference type="InterPro" id="IPR029063">
    <property type="entry name" value="SAM-dependent_MTases_sf"/>
</dbReference>
<dbReference type="EMBL" id="JBHUDY010000001">
    <property type="protein sequence ID" value="MFD1612022.1"/>
    <property type="molecule type" value="Genomic_DNA"/>
</dbReference>
<organism evidence="2 3">
    <name type="scientific">Sphingomonas tabacisoli</name>
    <dbReference type="NCBI Taxonomy" id="2249466"/>
    <lineage>
        <taxon>Bacteria</taxon>
        <taxon>Pseudomonadati</taxon>
        <taxon>Pseudomonadota</taxon>
        <taxon>Alphaproteobacteria</taxon>
        <taxon>Sphingomonadales</taxon>
        <taxon>Sphingomonadaceae</taxon>
        <taxon>Sphingomonas</taxon>
    </lineage>
</organism>
<evidence type="ECO:0000256" key="1">
    <source>
        <dbReference type="SAM" id="SignalP"/>
    </source>
</evidence>
<reference evidence="3" key="1">
    <citation type="journal article" date="2019" name="Int. J. Syst. Evol. Microbiol.">
        <title>The Global Catalogue of Microorganisms (GCM) 10K type strain sequencing project: providing services to taxonomists for standard genome sequencing and annotation.</title>
        <authorList>
            <consortium name="The Broad Institute Genomics Platform"/>
            <consortium name="The Broad Institute Genome Sequencing Center for Infectious Disease"/>
            <person name="Wu L."/>
            <person name="Ma J."/>
        </authorList>
    </citation>
    <scope>NUCLEOTIDE SEQUENCE [LARGE SCALE GENOMIC DNA]</scope>
    <source>
        <strain evidence="3">CGMCC 1.16275</strain>
    </source>
</reference>